<dbReference type="InterPro" id="IPR036019">
    <property type="entry name" value="MscL_channel"/>
</dbReference>
<keyword evidence="6 10" id="KW-1133">Transmembrane helix</keyword>
<dbReference type="Proteomes" id="UP001595955">
    <property type="component" value="Unassembled WGS sequence"/>
</dbReference>
<evidence type="ECO:0000256" key="1">
    <source>
        <dbReference type="ARBA" id="ARBA00004651"/>
    </source>
</evidence>
<keyword evidence="3 10" id="KW-0813">Transport</keyword>
<evidence type="ECO:0000256" key="9">
    <source>
        <dbReference type="ARBA" id="ARBA00023303"/>
    </source>
</evidence>
<keyword evidence="5 10" id="KW-0812">Transmembrane</keyword>
<comment type="subunit">
    <text evidence="10">Homopentamer.</text>
</comment>
<dbReference type="InterPro" id="IPR037673">
    <property type="entry name" value="MSC/AndL"/>
</dbReference>
<comment type="caution">
    <text evidence="11">The sequence shown here is derived from an EMBL/GenBank/DDBJ whole genome shotgun (WGS) entry which is preliminary data.</text>
</comment>
<evidence type="ECO:0000313" key="11">
    <source>
        <dbReference type="EMBL" id="MFC4553998.1"/>
    </source>
</evidence>
<proteinExistence type="inferred from homology"/>
<dbReference type="PRINTS" id="PR01264">
    <property type="entry name" value="MECHCHANNEL"/>
</dbReference>
<keyword evidence="4 10" id="KW-1003">Cell membrane</keyword>
<dbReference type="InterPro" id="IPR001185">
    <property type="entry name" value="MS_channel"/>
</dbReference>
<evidence type="ECO:0000256" key="6">
    <source>
        <dbReference type="ARBA" id="ARBA00022989"/>
    </source>
</evidence>
<evidence type="ECO:0000256" key="3">
    <source>
        <dbReference type="ARBA" id="ARBA00022448"/>
    </source>
</evidence>
<dbReference type="EMBL" id="JBHSGF010000001">
    <property type="protein sequence ID" value="MFC4553998.1"/>
    <property type="molecule type" value="Genomic_DNA"/>
</dbReference>
<dbReference type="InterPro" id="IPR019823">
    <property type="entry name" value="Mechanosensitive_channel_CS"/>
</dbReference>
<dbReference type="HAMAP" id="MF_00115">
    <property type="entry name" value="MscL"/>
    <property type="match status" value="1"/>
</dbReference>
<evidence type="ECO:0000256" key="10">
    <source>
        <dbReference type="HAMAP-Rule" id="MF_00115"/>
    </source>
</evidence>
<accession>A0ABV9D6Q6</accession>
<comment type="function">
    <text evidence="10">Channel that opens in response to stretch forces in the membrane lipid bilayer. May participate in the regulation of osmotic pressure changes within the cell.</text>
</comment>
<comment type="similarity">
    <text evidence="2 10">Belongs to the MscL family.</text>
</comment>
<evidence type="ECO:0000256" key="7">
    <source>
        <dbReference type="ARBA" id="ARBA00023065"/>
    </source>
</evidence>
<comment type="subcellular location">
    <subcellularLocation>
        <location evidence="1 10">Cell membrane</location>
        <topology evidence="1 10">Multi-pass membrane protein</topology>
    </subcellularLocation>
</comment>
<evidence type="ECO:0000256" key="2">
    <source>
        <dbReference type="ARBA" id="ARBA00007254"/>
    </source>
</evidence>
<dbReference type="PANTHER" id="PTHR30266:SF2">
    <property type="entry name" value="LARGE-CONDUCTANCE MECHANOSENSITIVE CHANNEL"/>
    <property type="match status" value="1"/>
</dbReference>
<dbReference type="RefSeq" id="WP_122823213.1">
    <property type="nucleotide sequence ID" value="NZ_CP033325.1"/>
</dbReference>
<keyword evidence="8 10" id="KW-0472">Membrane</keyword>
<organism evidence="11 12">
    <name type="scientific">Georgenia faecalis</name>
    <dbReference type="NCBI Taxonomy" id="2483799"/>
    <lineage>
        <taxon>Bacteria</taxon>
        <taxon>Bacillati</taxon>
        <taxon>Actinomycetota</taxon>
        <taxon>Actinomycetes</taxon>
        <taxon>Micrococcales</taxon>
        <taxon>Bogoriellaceae</taxon>
        <taxon>Georgenia</taxon>
    </lineage>
</organism>
<dbReference type="Pfam" id="PF01741">
    <property type="entry name" value="MscL"/>
    <property type="match status" value="1"/>
</dbReference>
<dbReference type="PROSITE" id="PS01327">
    <property type="entry name" value="MSCL"/>
    <property type="match status" value="1"/>
</dbReference>
<feature type="transmembrane region" description="Helical" evidence="10">
    <location>
        <begin position="12"/>
        <end position="31"/>
    </location>
</feature>
<name>A0ABV9D6Q6_9MICO</name>
<keyword evidence="9 10" id="KW-0407">Ion channel</keyword>
<sequence length="133" mass="14143">MLRGFKEFIMRGNVVDLAVAVVVGSAFAAIVDTLVSNIITPLLNSFGGAQAEGLGFEIVSGNPATYVDIAAIINAIVVFLITAAVVYFLIVAPMNTFKERRARGVEPEPEAPAEDVLLLQEIRDLLRARGGNA</sequence>
<dbReference type="Gene3D" id="1.10.1200.120">
    <property type="entry name" value="Large-conductance mechanosensitive channel, MscL, domain 1"/>
    <property type="match status" value="1"/>
</dbReference>
<dbReference type="NCBIfam" id="TIGR00220">
    <property type="entry name" value="mscL"/>
    <property type="match status" value="1"/>
</dbReference>
<keyword evidence="7 10" id="KW-0406">Ion transport</keyword>
<evidence type="ECO:0000256" key="5">
    <source>
        <dbReference type="ARBA" id="ARBA00022692"/>
    </source>
</evidence>
<dbReference type="PANTHER" id="PTHR30266">
    <property type="entry name" value="MECHANOSENSITIVE CHANNEL MSCL"/>
    <property type="match status" value="1"/>
</dbReference>
<keyword evidence="12" id="KW-1185">Reference proteome</keyword>
<evidence type="ECO:0000256" key="8">
    <source>
        <dbReference type="ARBA" id="ARBA00023136"/>
    </source>
</evidence>
<protein>
    <recommendedName>
        <fullName evidence="10">Large-conductance mechanosensitive channel</fullName>
    </recommendedName>
</protein>
<feature type="transmembrane region" description="Helical" evidence="10">
    <location>
        <begin position="69"/>
        <end position="91"/>
    </location>
</feature>
<evidence type="ECO:0000313" key="12">
    <source>
        <dbReference type="Proteomes" id="UP001595955"/>
    </source>
</evidence>
<dbReference type="SUPFAM" id="SSF81330">
    <property type="entry name" value="Gated mechanosensitive channel"/>
    <property type="match status" value="1"/>
</dbReference>
<reference evidence="12" key="1">
    <citation type="journal article" date="2019" name="Int. J. Syst. Evol. Microbiol.">
        <title>The Global Catalogue of Microorganisms (GCM) 10K type strain sequencing project: providing services to taxonomists for standard genome sequencing and annotation.</title>
        <authorList>
            <consortium name="The Broad Institute Genomics Platform"/>
            <consortium name="The Broad Institute Genome Sequencing Center for Infectious Disease"/>
            <person name="Wu L."/>
            <person name="Ma J."/>
        </authorList>
    </citation>
    <scope>NUCLEOTIDE SEQUENCE [LARGE SCALE GENOMIC DNA]</scope>
    <source>
        <strain evidence="12">JCM 3369</strain>
    </source>
</reference>
<gene>
    <name evidence="10 11" type="primary">mscL</name>
    <name evidence="11" type="ORF">ACFO3F_01940</name>
</gene>
<evidence type="ECO:0000256" key="4">
    <source>
        <dbReference type="ARBA" id="ARBA00022475"/>
    </source>
</evidence>